<dbReference type="STRING" id="1631871.FOL01_1976"/>
<proteinExistence type="inferred from homology"/>
<dbReference type="Proteomes" id="UP000185473">
    <property type="component" value="Chromosome"/>
</dbReference>
<dbReference type="GO" id="GO:0003677">
    <property type="term" value="F:DNA binding"/>
    <property type="evidence" value="ECO:0007669"/>
    <property type="project" value="UniProtKB-KW"/>
</dbReference>
<evidence type="ECO:0000259" key="5">
    <source>
        <dbReference type="PROSITE" id="PS50931"/>
    </source>
</evidence>
<name>A0A1L6RE71_9LACO</name>
<evidence type="ECO:0000256" key="1">
    <source>
        <dbReference type="ARBA" id="ARBA00009437"/>
    </source>
</evidence>
<dbReference type="SUPFAM" id="SSF46785">
    <property type="entry name" value="Winged helix' DNA-binding domain"/>
    <property type="match status" value="1"/>
</dbReference>
<dbReference type="PRINTS" id="PR00039">
    <property type="entry name" value="HTHLYSR"/>
</dbReference>
<dbReference type="Pfam" id="PF00126">
    <property type="entry name" value="HTH_1"/>
    <property type="match status" value="1"/>
</dbReference>
<keyword evidence="3" id="KW-0238">DNA-binding</keyword>
<dbReference type="FunFam" id="1.10.10.10:FF:000001">
    <property type="entry name" value="LysR family transcriptional regulator"/>
    <property type="match status" value="1"/>
</dbReference>
<dbReference type="Gene3D" id="1.10.10.10">
    <property type="entry name" value="Winged helix-like DNA-binding domain superfamily/Winged helix DNA-binding domain"/>
    <property type="match status" value="1"/>
</dbReference>
<dbReference type="InterPro" id="IPR000847">
    <property type="entry name" value="LysR_HTH_N"/>
</dbReference>
<evidence type="ECO:0000313" key="7">
    <source>
        <dbReference type="Proteomes" id="UP000185473"/>
    </source>
</evidence>
<keyword evidence="2" id="KW-0805">Transcription regulation</keyword>
<protein>
    <submittedName>
        <fullName evidence="6">LysR family transcriptional regulator</fullName>
    </submittedName>
</protein>
<dbReference type="PROSITE" id="PS50931">
    <property type="entry name" value="HTH_LYSR"/>
    <property type="match status" value="1"/>
</dbReference>
<dbReference type="RefSeq" id="WP_237342634.1">
    <property type="nucleotide sequence ID" value="NZ_CP014332.1"/>
</dbReference>
<dbReference type="PANTHER" id="PTHR30419:SF24">
    <property type="entry name" value="HTH-TYPE TRANSCRIPTIONAL REGULATOR CZCR"/>
    <property type="match status" value="1"/>
</dbReference>
<comment type="similarity">
    <text evidence="1">Belongs to the LysR transcriptional regulatory family.</text>
</comment>
<dbReference type="AlphaFoldDB" id="A0A1L6RE71"/>
<dbReference type="GO" id="GO:0003700">
    <property type="term" value="F:DNA-binding transcription factor activity"/>
    <property type="evidence" value="ECO:0007669"/>
    <property type="project" value="InterPro"/>
</dbReference>
<gene>
    <name evidence="6" type="ORF">FOL01_1976</name>
</gene>
<dbReference type="InterPro" id="IPR036388">
    <property type="entry name" value="WH-like_DNA-bd_sf"/>
</dbReference>
<evidence type="ECO:0000256" key="3">
    <source>
        <dbReference type="ARBA" id="ARBA00023125"/>
    </source>
</evidence>
<dbReference type="KEGG" id="wjo:FOL01_1976"/>
<organism evidence="6 7">
    <name type="scientific">Weissella jogaejeotgali</name>
    <dbReference type="NCBI Taxonomy" id="1631871"/>
    <lineage>
        <taxon>Bacteria</taxon>
        <taxon>Bacillati</taxon>
        <taxon>Bacillota</taxon>
        <taxon>Bacilli</taxon>
        <taxon>Lactobacillales</taxon>
        <taxon>Lactobacillaceae</taxon>
        <taxon>Weissella</taxon>
    </lineage>
</organism>
<sequence length="91" mass="10193">MNSFLILQKVIELGSFTKAAEVLDYTQSSVSQIIASLEDQLSIKLLNRSRTVVTLTLEGQQLYPLIQQTIHQYQAVQEKATEIRGLETGVI</sequence>
<accession>A0A1L6RE71</accession>
<dbReference type="InterPro" id="IPR036390">
    <property type="entry name" value="WH_DNA-bd_sf"/>
</dbReference>
<evidence type="ECO:0000313" key="6">
    <source>
        <dbReference type="EMBL" id="APS42835.1"/>
    </source>
</evidence>
<dbReference type="EMBL" id="CP014332">
    <property type="protein sequence ID" value="APS42835.1"/>
    <property type="molecule type" value="Genomic_DNA"/>
</dbReference>
<evidence type="ECO:0000256" key="4">
    <source>
        <dbReference type="ARBA" id="ARBA00023163"/>
    </source>
</evidence>
<dbReference type="GO" id="GO:0005829">
    <property type="term" value="C:cytosol"/>
    <property type="evidence" value="ECO:0007669"/>
    <property type="project" value="TreeGrafter"/>
</dbReference>
<dbReference type="InterPro" id="IPR050950">
    <property type="entry name" value="HTH-type_LysR_regulators"/>
</dbReference>
<keyword evidence="7" id="KW-1185">Reference proteome</keyword>
<keyword evidence="4" id="KW-0804">Transcription</keyword>
<dbReference type="PANTHER" id="PTHR30419">
    <property type="entry name" value="HTH-TYPE TRANSCRIPTIONAL REGULATOR YBHD"/>
    <property type="match status" value="1"/>
</dbReference>
<evidence type="ECO:0000256" key="2">
    <source>
        <dbReference type="ARBA" id="ARBA00023015"/>
    </source>
</evidence>
<feature type="domain" description="HTH lysR-type" evidence="5">
    <location>
        <begin position="1"/>
        <end position="56"/>
    </location>
</feature>
<reference evidence="6 7" key="1">
    <citation type="submission" date="2016-02" db="EMBL/GenBank/DDBJ databases">
        <title>Complete Genome Sequence of Weissella jogaejeotgali FOL01.</title>
        <authorList>
            <person name="Lee J.-H."/>
            <person name="Ku H.-J."/>
        </authorList>
    </citation>
    <scope>NUCLEOTIDE SEQUENCE [LARGE SCALE GENOMIC DNA]</scope>
    <source>
        <strain evidence="6 7">FOL01</strain>
    </source>
</reference>